<dbReference type="InterPro" id="IPR036396">
    <property type="entry name" value="Cyt_P450_sf"/>
</dbReference>
<comment type="similarity">
    <text evidence="1 2">Belongs to the cytochrome P450 family.</text>
</comment>
<dbReference type="EMBL" id="BAABLX010000029">
    <property type="protein sequence ID" value="GAA4951753.1"/>
    <property type="molecule type" value="Genomic_DNA"/>
</dbReference>
<keyword evidence="2" id="KW-0560">Oxidoreductase</keyword>
<keyword evidence="2" id="KW-0408">Iron</keyword>
<dbReference type="PRINTS" id="PR00385">
    <property type="entry name" value="P450"/>
</dbReference>
<dbReference type="SUPFAM" id="SSF48264">
    <property type="entry name" value="Cytochrome P450"/>
    <property type="match status" value="1"/>
</dbReference>
<dbReference type="Proteomes" id="UP001409585">
    <property type="component" value="Unassembled WGS sequence"/>
</dbReference>
<dbReference type="InterPro" id="IPR002397">
    <property type="entry name" value="Cyt_P450_B"/>
</dbReference>
<evidence type="ECO:0000256" key="1">
    <source>
        <dbReference type="ARBA" id="ARBA00010617"/>
    </source>
</evidence>
<evidence type="ECO:0000313" key="3">
    <source>
        <dbReference type="EMBL" id="GAA4951753.1"/>
    </source>
</evidence>
<dbReference type="InterPro" id="IPR001128">
    <property type="entry name" value="Cyt_P450"/>
</dbReference>
<evidence type="ECO:0000256" key="2">
    <source>
        <dbReference type="RuleBase" id="RU000461"/>
    </source>
</evidence>
<protein>
    <recommendedName>
        <fullName evidence="5">Cytochrome P450</fullName>
    </recommendedName>
</protein>
<reference evidence="4" key="1">
    <citation type="journal article" date="2019" name="Int. J. Syst. Evol. Microbiol.">
        <title>The Global Catalogue of Microorganisms (GCM) 10K type strain sequencing project: providing services to taxonomists for standard genome sequencing and annotation.</title>
        <authorList>
            <consortium name="The Broad Institute Genomics Platform"/>
            <consortium name="The Broad Institute Genome Sequencing Center for Infectious Disease"/>
            <person name="Wu L."/>
            <person name="Ma J."/>
        </authorList>
    </citation>
    <scope>NUCLEOTIDE SEQUENCE [LARGE SCALE GENOMIC DNA]</scope>
    <source>
        <strain evidence="4">JCM 19134</strain>
    </source>
</reference>
<keyword evidence="2" id="KW-0479">Metal-binding</keyword>
<dbReference type="PRINTS" id="PR00359">
    <property type="entry name" value="BP450"/>
</dbReference>
<keyword evidence="2" id="KW-0503">Monooxygenase</keyword>
<keyword evidence="4" id="KW-1185">Reference proteome</keyword>
<dbReference type="GO" id="GO:0020037">
    <property type="term" value="F:heme binding"/>
    <property type="evidence" value="ECO:0007669"/>
    <property type="project" value="InterPro"/>
</dbReference>
<sequence length="430" mass="48116">MLEGVLMTDTDKKQLEKSFSGVAENYKGDNVDLHAICKKMRDESPVIEADFMSSLGVPNIAGYDSSRKTFSLFKYDDVMKVMRDAETFTSGFIAQGLGSFMDGLILTGMDGEQHKKMRSLLQPIFMPNVVNTWRTTKMDPIIRQEFLAPLVEQKKAELMDFGLHFPVRLIYSLIGFPDNEPEKIKQYAAWALDILAGPQVDPEKAKAARAAALKSSRDLYDAVRESVEHVRSDGQEGGDLIRRLIHATYEGRALDDHEIATFIRSLLPAAGETTTRTFGSLLVLLLERPELLEKVRNNRALVASAIDEAVRYEPVATFKVRQAARDVEIRGVPIPKGSMVQCIVISANRDEEIFDQADEFDIERKVRPSFGFGFGPHMCIGQFIAKMELNVALNAVLDLFPGLRFDPEQPKPQITGAQLRGPHSLPVIWD</sequence>
<dbReference type="PROSITE" id="PS00086">
    <property type="entry name" value="CYTOCHROME_P450"/>
    <property type="match status" value="1"/>
</dbReference>
<dbReference type="GO" id="GO:0005506">
    <property type="term" value="F:iron ion binding"/>
    <property type="evidence" value="ECO:0007669"/>
    <property type="project" value="InterPro"/>
</dbReference>
<dbReference type="InterPro" id="IPR017972">
    <property type="entry name" value="Cyt_P450_CS"/>
</dbReference>
<organism evidence="3 4">
    <name type="scientific">Halioxenophilus aromaticivorans</name>
    <dbReference type="NCBI Taxonomy" id="1306992"/>
    <lineage>
        <taxon>Bacteria</taxon>
        <taxon>Pseudomonadati</taxon>
        <taxon>Pseudomonadota</taxon>
        <taxon>Gammaproteobacteria</taxon>
        <taxon>Alteromonadales</taxon>
        <taxon>Alteromonadaceae</taxon>
        <taxon>Halioxenophilus</taxon>
    </lineage>
</organism>
<evidence type="ECO:0000313" key="4">
    <source>
        <dbReference type="Proteomes" id="UP001409585"/>
    </source>
</evidence>
<name>A0AAV3U6A2_9ALTE</name>
<comment type="caution">
    <text evidence="3">The sequence shown here is derived from an EMBL/GenBank/DDBJ whole genome shotgun (WGS) entry which is preliminary data.</text>
</comment>
<evidence type="ECO:0008006" key="5">
    <source>
        <dbReference type="Google" id="ProtNLM"/>
    </source>
</evidence>
<gene>
    <name evidence="3" type="ORF">GCM10025791_35410</name>
</gene>
<keyword evidence="2" id="KW-0349">Heme</keyword>
<proteinExistence type="inferred from homology"/>
<dbReference type="PANTHER" id="PTHR46696">
    <property type="entry name" value="P450, PUTATIVE (EUROFUNG)-RELATED"/>
    <property type="match status" value="1"/>
</dbReference>
<dbReference type="PANTHER" id="PTHR46696:SF3">
    <property type="entry name" value="PULCHERRIMINIC ACID SYNTHASE"/>
    <property type="match status" value="1"/>
</dbReference>
<dbReference type="GO" id="GO:0016705">
    <property type="term" value="F:oxidoreductase activity, acting on paired donors, with incorporation or reduction of molecular oxygen"/>
    <property type="evidence" value="ECO:0007669"/>
    <property type="project" value="InterPro"/>
</dbReference>
<dbReference type="AlphaFoldDB" id="A0AAV3U6A2"/>
<accession>A0AAV3U6A2</accession>
<dbReference type="GO" id="GO:0004497">
    <property type="term" value="F:monooxygenase activity"/>
    <property type="evidence" value="ECO:0007669"/>
    <property type="project" value="UniProtKB-KW"/>
</dbReference>
<dbReference type="Gene3D" id="1.10.630.10">
    <property type="entry name" value="Cytochrome P450"/>
    <property type="match status" value="1"/>
</dbReference>
<dbReference type="Pfam" id="PF00067">
    <property type="entry name" value="p450"/>
    <property type="match status" value="1"/>
</dbReference>